<dbReference type="GO" id="GO:0004497">
    <property type="term" value="F:monooxygenase activity"/>
    <property type="evidence" value="ECO:0007669"/>
    <property type="project" value="UniProtKB-KW"/>
</dbReference>
<dbReference type="PANTHER" id="PTHR46696">
    <property type="entry name" value="P450, PUTATIVE (EUROFUNG)-RELATED"/>
    <property type="match status" value="1"/>
</dbReference>
<dbReference type="GO" id="GO:0020037">
    <property type="term" value="F:heme binding"/>
    <property type="evidence" value="ECO:0007669"/>
    <property type="project" value="InterPro"/>
</dbReference>
<evidence type="ECO:0000256" key="4">
    <source>
        <dbReference type="ARBA" id="ARBA00023002"/>
    </source>
</evidence>
<evidence type="ECO:0000256" key="1">
    <source>
        <dbReference type="ARBA" id="ARBA00010617"/>
    </source>
</evidence>
<evidence type="ECO:0000256" key="3">
    <source>
        <dbReference type="ARBA" id="ARBA00022723"/>
    </source>
</evidence>
<organism evidence="9 10">
    <name type="scientific">Saccharothrix tamanrassetensis</name>
    <dbReference type="NCBI Taxonomy" id="1051531"/>
    <lineage>
        <taxon>Bacteria</taxon>
        <taxon>Bacillati</taxon>
        <taxon>Actinomycetota</taxon>
        <taxon>Actinomycetes</taxon>
        <taxon>Pseudonocardiales</taxon>
        <taxon>Pseudonocardiaceae</taxon>
        <taxon>Saccharothrix</taxon>
    </lineage>
</organism>
<dbReference type="InterPro" id="IPR036396">
    <property type="entry name" value="Cyt_P450_sf"/>
</dbReference>
<keyword evidence="3 7" id="KW-0479">Metal-binding</keyword>
<evidence type="ECO:0000256" key="8">
    <source>
        <dbReference type="SAM" id="MobiDB-lite"/>
    </source>
</evidence>
<evidence type="ECO:0000313" key="10">
    <source>
        <dbReference type="Proteomes" id="UP000547510"/>
    </source>
</evidence>
<dbReference type="PRINTS" id="PR00385">
    <property type="entry name" value="P450"/>
</dbReference>
<dbReference type="Pfam" id="PF00067">
    <property type="entry name" value="p450"/>
    <property type="match status" value="1"/>
</dbReference>
<evidence type="ECO:0000256" key="2">
    <source>
        <dbReference type="ARBA" id="ARBA00022617"/>
    </source>
</evidence>
<dbReference type="Gene3D" id="1.10.630.10">
    <property type="entry name" value="Cytochrome P450"/>
    <property type="match status" value="1"/>
</dbReference>
<dbReference type="Proteomes" id="UP000547510">
    <property type="component" value="Unassembled WGS sequence"/>
</dbReference>
<evidence type="ECO:0000256" key="5">
    <source>
        <dbReference type="ARBA" id="ARBA00023004"/>
    </source>
</evidence>
<dbReference type="InterPro" id="IPR002397">
    <property type="entry name" value="Cyt_P450_B"/>
</dbReference>
<dbReference type="GO" id="GO:0005506">
    <property type="term" value="F:iron ion binding"/>
    <property type="evidence" value="ECO:0007669"/>
    <property type="project" value="InterPro"/>
</dbReference>
<dbReference type="InterPro" id="IPR001128">
    <property type="entry name" value="Cyt_P450"/>
</dbReference>
<proteinExistence type="inferred from homology"/>
<keyword evidence="2 7" id="KW-0349">Heme</keyword>
<comment type="caution">
    <text evidence="9">The sequence shown here is derived from an EMBL/GenBank/DDBJ whole genome shotgun (WGS) entry which is preliminary data.</text>
</comment>
<evidence type="ECO:0000256" key="7">
    <source>
        <dbReference type="RuleBase" id="RU000461"/>
    </source>
</evidence>
<evidence type="ECO:0000313" key="9">
    <source>
        <dbReference type="EMBL" id="MBB5957454.1"/>
    </source>
</evidence>
<comment type="similarity">
    <text evidence="1 7">Belongs to the cytochrome P450 family.</text>
</comment>
<sequence length="399" mass="43756">MTADPAGSTFPFPRAQPLRPPPEYEELREAGGLAKATLPTGQDIWLATRYEDVRTVFADQRFSRQAITAPDAPKLLPVATGSKSIFVLDPPEHTRVRSLVARVFTTRQVERLRPRVAELTEGMVDDLVRAGDPADLIAHLAEPLPITVICELLGVPAQDRAVFRDWTDVMLSFTPENRERVGAAVRDLRGYLGGLIEAKQRTPQDDLLTTLVRARDDDDALTTEELLAFGQTMLVAGYHATSAEIAHAVLNLTGRPELLDRLRRHPEELPAAVEELLRFSQAGGGVGPVRIATEDMTVGGTRISAGDAVLPCINSANRDDRVFDSPDDVDPARAHNPHLAFGHGIHHCLGAHLGRVELQVVLETLLRRLGAFRVAVPPDELVWRTGTAFARPQTLPLTW</sequence>
<protein>
    <submittedName>
        <fullName evidence="9">Cytochrome P450</fullName>
    </submittedName>
</protein>
<keyword evidence="10" id="KW-1185">Reference proteome</keyword>
<accession>A0A841CM59</accession>
<dbReference type="RefSeq" id="WP_184692565.1">
    <property type="nucleotide sequence ID" value="NZ_JACHJN010000006.1"/>
</dbReference>
<name>A0A841CM59_9PSEU</name>
<reference evidence="9 10" key="1">
    <citation type="submission" date="2020-08" db="EMBL/GenBank/DDBJ databases">
        <title>Genomic Encyclopedia of Type Strains, Phase III (KMG-III): the genomes of soil and plant-associated and newly described type strains.</title>
        <authorList>
            <person name="Whitman W."/>
        </authorList>
    </citation>
    <scope>NUCLEOTIDE SEQUENCE [LARGE SCALE GENOMIC DNA]</scope>
    <source>
        <strain evidence="9 10">CECT 8640</strain>
    </source>
</reference>
<keyword evidence="5 7" id="KW-0408">Iron</keyword>
<dbReference type="AlphaFoldDB" id="A0A841CM59"/>
<dbReference type="PROSITE" id="PS00086">
    <property type="entry name" value="CYTOCHROME_P450"/>
    <property type="match status" value="1"/>
</dbReference>
<dbReference type="SUPFAM" id="SSF48264">
    <property type="entry name" value="Cytochrome P450"/>
    <property type="match status" value="1"/>
</dbReference>
<dbReference type="CDD" id="cd11031">
    <property type="entry name" value="Cyp158A-like"/>
    <property type="match status" value="1"/>
</dbReference>
<keyword evidence="4 7" id="KW-0560">Oxidoreductase</keyword>
<dbReference type="EMBL" id="JACHJN010000006">
    <property type="protein sequence ID" value="MBB5957454.1"/>
    <property type="molecule type" value="Genomic_DNA"/>
</dbReference>
<dbReference type="FunFam" id="1.10.630.10:FF:000018">
    <property type="entry name" value="Cytochrome P450 monooxygenase"/>
    <property type="match status" value="1"/>
</dbReference>
<dbReference type="PRINTS" id="PR00359">
    <property type="entry name" value="BP450"/>
</dbReference>
<feature type="region of interest" description="Disordered" evidence="8">
    <location>
        <begin position="1"/>
        <end position="21"/>
    </location>
</feature>
<dbReference type="GO" id="GO:0016705">
    <property type="term" value="F:oxidoreductase activity, acting on paired donors, with incorporation or reduction of molecular oxygen"/>
    <property type="evidence" value="ECO:0007669"/>
    <property type="project" value="InterPro"/>
</dbReference>
<dbReference type="InterPro" id="IPR017972">
    <property type="entry name" value="Cyt_P450_CS"/>
</dbReference>
<gene>
    <name evidence="9" type="ORF">FHS29_004049</name>
</gene>
<dbReference type="PANTHER" id="PTHR46696:SF1">
    <property type="entry name" value="CYTOCHROME P450 YJIB-RELATED"/>
    <property type="match status" value="1"/>
</dbReference>
<evidence type="ECO:0000256" key="6">
    <source>
        <dbReference type="ARBA" id="ARBA00023033"/>
    </source>
</evidence>
<keyword evidence="6 7" id="KW-0503">Monooxygenase</keyword>